<dbReference type="AlphaFoldDB" id="A0A6C0M155"/>
<protein>
    <submittedName>
        <fullName evidence="1">Uncharacterized protein</fullName>
    </submittedName>
</protein>
<sequence length="57" mass="5747">MDVNNGITQLKQFIVSNNIVGTSAGVCIALATKDGIQSLIGDVIAPSVSAGNAPHKP</sequence>
<organism evidence="1">
    <name type="scientific">viral metagenome</name>
    <dbReference type="NCBI Taxonomy" id="1070528"/>
    <lineage>
        <taxon>unclassified sequences</taxon>
        <taxon>metagenomes</taxon>
        <taxon>organismal metagenomes</taxon>
    </lineage>
</organism>
<proteinExistence type="predicted"/>
<accession>A0A6C0M155</accession>
<evidence type="ECO:0000313" key="1">
    <source>
        <dbReference type="EMBL" id="QHU36759.1"/>
    </source>
</evidence>
<reference evidence="1" key="1">
    <citation type="journal article" date="2020" name="Nature">
        <title>Giant virus diversity and host interactions through global metagenomics.</title>
        <authorList>
            <person name="Schulz F."/>
            <person name="Roux S."/>
            <person name="Paez-Espino D."/>
            <person name="Jungbluth S."/>
            <person name="Walsh D.A."/>
            <person name="Denef V.J."/>
            <person name="McMahon K.D."/>
            <person name="Konstantinidis K.T."/>
            <person name="Eloe-Fadrosh E.A."/>
            <person name="Kyrpides N.C."/>
            <person name="Woyke T."/>
        </authorList>
    </citation>
    <scope>NUCLEOTIDE SEQUENCE</scope>
    <source>
        <strain evidence="1">GVMAG-S-1035124-57</strain>
    </source>
</reference>
<name>A0A6C0M155_9ZZZZ</name>
<dbReference type="EMBL" id="MN740631">
    <property type="protein sequence ID" value="QHU36759.1"/>
    <property type="molecule type" value="Genomic_DNA"/>
</dbReference>